<evidence type="ECO:0000256" key="1">
    <source>
        <dbReference type="SAM" id="MobiDB-lite"/>
    </source>
</evidence>
<proteinExistence type="predicted"/>
<feature type="domain" description="HTH arsR-type" evidence="2">
    <location>
        <begin position="10"/>
        <end position="107"/>
    </location>
</feature>
<name>A0A372LVR7_9ACTN</name>
<keyword evidence="4" id="KW-1185">Reference proteome</keyword>
<dbReference type="SUPFAM" id="SSF46785">
    <property type="entry name" value="Winged helix' DNA-binding domain"/>
    <property type="match status" value="1"/>
</dbReference>
<dbReference type="GO" id="GO:0003700">
    <property type="term" value="F:DNA-binding transcription factor activity"/>
    <property type="evidence" value="ECO:0007669"/>
    <property type="project" value="InterPro"/>
</dbReference>
<dbReference type="InterPro" id="IPR036388">
    <property type="entry name" value="WH-like_DNA-bd_sf"/>
</dbReference>
<dbReference type="Gene3D" id="1.10.10.10">
    <property type="entry name" value="Winged helix-like DNA-binding domain superfamily/Winged helix DNA-binding domain"/>
    <property type="match status" value="1"/>
</dbReference>
<dbReference type="InterPro" id="IPR011991">
    <property type="entry name" value="ArsR-like_HTH"/>
</dbReference>
<dbReference type="Proteomes" id="UP000263094">
    <property type="component" value="Unassembled WGS sequence"/>
</dbReference>
<feature type="region of interest" description="Disordered" evidence="1">
    <location>
        <begin position="165"/>
        <end position="204"/>
    </location>
</feature>
<evidence type="ECO:0000313" key="4">
    <source>
        <dbReference type="Proteomes" id="UP000263094"/>
    </source>
</evidence>
<dbReference type="AlphaFoldDB" id="A0A372LVR7"/>
<dbReference type="EMBL" id="QUAK01000238">
    <property type="protein sequence ID" value="RFU82375.1"/>
    <property type="molecule type" value="Genomic_DNA"/>
</dbReference>
<dbReference type="CDD" id="cd00090">
    <property type="entry name" value="HTH_ARSR"/>
    <property type="match status" value="1"/>
</dbReference>
<dbReference type="InterPro" id="IPR036390">
    <property type="entry name" value="WH_DNA-bd_sf"/>
</dbReference>
<protein>
    <submittedName>
        <fullName evidence="3">ArsR family transcriptional regulator</fullName>
    </submittedName>
</protein>
<dbReference type="OrthoDB" id="7945987at2"/>
<evidence type="ECO:0000313" key="3">
    <source>
        <dbReference type="EMBL" id="RFU82375.1"/>
    </source>
</evidence>
<reference evidence="3 4" key="1">
    <citation type="submission" date="2018-08" db="EMBL/GenBank/DDBJ databases">
        <title>Isolation, diversity and antifungal activity of Actinobacteria from wheat.</title>
        <authorList>
            <person name="Han C."/>
        </authorList>
    </citation>
    <scope>NUCLEOTIDE SEQUENCE [LARGE SCALE GENOMIC DNA]</scope>
    <source>
        <strain evidence="3 4">NEAU-YY421</strain>
    </source>
</reference>
<accession>A0A372LVR7</accession>
<evidence type="ECO:0000259" key="2">
    <source>
        <dbReference type="SMART" id="SM00418"/>
    </source>
</evidence>
<dbReference type="RefSeq" id="WP_128559892.1">
    <property type="nucleotide sequence ID" value="NZ_QUAK01000238.1"/>
</dbReference>
<dbReference type="SMART" id="SM00418">
    <property type="entry name" value="HTH_ARSR"/>
    <property type="match status" value="1"/>
</dbReference>
<dbReference type="InterPro" id="IPR001845">
    <property type="entry name" value="HTH_ArsR_DNA-bd_dom"/>
</dbReference>
<comment type="caution">
    <text evidence="3">The sequence shown here is derived from an EMBL/GenBank/DDBJ whole genome shotgun (WGS) entry which is preliminary data.</text>
</comment>
<organism evidence="3 4">
    <name type="scientific">Streptomyces triticagri</name>
    <dbReference type="NCBI Taxonomy" id="2293568"/>
    <lineage>
        <taxon>Bacteria</taxon>
        <taxon>Bacillati</taxon>
        <taxon>Actinomycetota</taxon>
        <taxon>Actinomycetes</taxon>
        <taxon>Kitasatosporales</taxon>
        <taxon>Streptomycetaceae</taxon>
        <taxon>Streptomyces</taxon>
    </lineage>
</organism>
<dbReference type="Pfam" id="PF12840">
    <property type="entry name" value="HTH_20"/>
    <property type="match status" value="1"/>
</dbReference>
<gene>
    <name evidence="3" type="ORF">DY218_33280</name>
</gene>
<sequence length="204" mass="22496">MTDSRDLDARSLRGLAHPLRMRLLAVLRDDGPATASRLAARLGESSGSTSYHLRQLARHRFVVEEPGRGKGRERWWRAVHRSINSNTEEFHRNPDPAVRGAVNTLLHEMATGHAVELGAHLGTMHERPEWIGGTVMSDWTLNLTVDQARALKVELFEVIARYDAASGDTDPGDDDPGGAEPEAAAYRLQLHGFPRPATSHHPAP</sequence>